<sequence length="98" mass="11341">MVGAPLKTSFRPSLHIMHIIRTHGPLSRREIFKHAAEQGIAKSNSHCGKMLDFLVRFGKVKVRANQGTRYLYSEKHPQKGYPLNPYNYEHMHPKMAKE</sequence>
<dbReference type="SUPFAM" id="SSF46785">
    <property type="entry name" value="Winged helix' DNA-binding domain"/>
    <property type="match status" value="1"/>
</dbReference>
<reference evidence="1" key="1">
    <citation type="submission" date="2021-01" db="EMBL/GenBank/DDBJ databases">
        <authorList>
            <person name="Corre E."/>
            <person name="Pelletier E."/>
            <person name="Niang G."/>
            <person name="Scheremetjew M."/>
            <person name="Finn R."/>
            <person name="Kale V."/>
            <person name="Holt S."/>
            <person name="Cochrane G."/>
            <person name="Meng A."/>
            <person name="Brown T."/>
            <person name="Cohen L."/>
        </authorList>
    </citation>
    <scope>NUCLEOTIDE SEQUENCE</scope>
    <source>
        <strain evidence="1">DIVA3 518/3/11/1/6</strain>
    </source>
</reference>
<dbReference type="AlphaFoldDB" id="A0A7S4HPV2"/>
<gene>
    <name evidence="1" type="ORF">VSP0166_LOCUS3149</name>
</gene>
<accession>A0A7S4HPV2</accession>
<dbReference type="InterPro" id="IPR036390">
    <property type="entry name" value="WH_DNA-bd_sf"/>
</dbReference>
<proteinExistence type="predicted"/>
<name>A0A7S4HPV2_9EUKA</name>
<evidence type="ECO:0000313" key="1">
    <source>
        <dbReference type="EMBL" id="CAE2205686.1"/>
    </source>
</evidence>
<protein>
    <submittedName>
        <fullName evidence="1">Uncharacterized protein</fullName>
    </submittedName>
</protein>
<organism evidence="1">
    <name type="scientific">Vannella robusta</name>
    <dbReference type="NCBI Taxonomy" id="1487602"/>
    <lineage>
        <taxon>Eukaryota</taxon>
        <taxon>Amoebozoa</taxon>
        <taxon>Discosea</taxon>
        <taxon>Flabellinia</taxon>
        <taxon>Vannellidae</taxon>
        <taxon>Vannella</taxon>
    </lineage>
</organism>
<dbReference type="EMBL" id="HBKP01004372">
    <property type="protein sequence ID" value="CAE2205686.1"/>
    <property type="molecule type" value="Transcribed_RNA"/>
</dbReference>